<dbReference type="InterPro" id="IPR000266">
    <property type="entry name" value="Ribosomal_uS17"/>
</dbReference>
<evidence type="ECO:0000256" key="5">
    <source>
        <dbReference type="RuleBase" id="RU003872"/>
    </source>
</evidence>
<evidence type="ECO:0000256" key="4">
    <source>
        <dbReference type="NCBIfam" id="TIGR03630"/>
    </source>
</evidence>
<dbReference type="Proteomes" id="UP000248161">
    <property type="component" value="Unassembled WGS sequence"/>
</dbReference>
<evidence type="ECO:0000256" key="3">
    <source>
        <dbReference type="ARBA" id="ARBA00023274"/>
    </source>
</evidence>
<dbReference type="NCBIfam" id="NF006345">
    <property type="entry name" value="PRK08572.1"/>
    <property type="match status" value="1"/>
</dbReference>
<dbReference type="EMBL" id="PSPG01000012">
    <property type="protein sequence ID" value="PXF21108.1"/>
    <property type="molecule type" value="Genomic_DNA"/>
</dbReference>
<name>A0A2V3HPM8_9ARCH</name>
<dbReference type="GO" id="GO:0006412">
    <property type="term" value="P:translation"/>
    <property type="evidence" value="ECO:0007669"/>
    <property type="project" value="UniProtKB-UniRule"/>
</dbReference>
<comment type="similarity">
    <text evidence="1 5">Belongs to the universal ribosomal protein uS17 family.</text>
</comment>
<sequence>MRDIGVDVKTPVGEWDGSDSCPFYGSLRLRGQIIGGTVSSSGMTDSIVVERETSRYMKKYERYEKRTRRYAAHLPSCIGGVSPGDRVRIMECRPLSKTIKFCVIEKEAAE</sequence>
<dbReference type="Gene3D" id="2.40.50.1000">
    <property type="match status" value="1"/>
</dbReference>
<dbReference type="GO" id="GO:0003735">
    <property type="term" value="F:structural constituent of ribosome"/>
    <property type="evidence" value="ECO:0007669"/>
    <property type="project" value="UniProtKB-UniRule"/>
</dbReference>
<dbReference type="CDD" id="cd00364">
    <property type="entry name" value="Ribosomal_uS17"/>
    <property type="match status" value="1"/>
</dbReference>
<dbReference type="InterPro" id="IPR028333">
    <property type="entry name" value="Ribosomal_uS17_arc/euk"/>
</dbReference>
<dbReference type="SUPFAM" id="SSF50249">
    <property type="entry name" value="Nucleic acid-binding proteins"/>
    <property type="match status" value="1"/>
</dbReference>
<dbReference type="PANTHER" id="PTHR10744">
    <property type="entry name" value="40S RIBOSOMAL PROTEIN S11 FAMILY MEMBER"/>
    <property type="match status" value="1"/>
</dbReference>
<dbReference type="GO" id="GO:0022627">
    <property type="term" value="C:cytosolic small ribosomal subunit"/>
    <property type="evidence" value="ECO:0007669"/>
    <property type="project" value="UniProtKB-UniRule"/>
</dbReference>
<dbReference type="InterPro" id="IPR012340">
    <property type="entry name" value="NA-bd_OB-fold"/>
</dbReference>
<gene>
    <name evidence="6" type="ORF">CXX69_05875</name>
</gene>
<dbReference type="InterPro" id="IPR019979">
    <property type="entry name" value="Ribosomal_uS17_CS"/>
</dbReference>
<dbReference type="NCBIfam" id="TIGR03630">
    <property type="entry name" value="uS17_arch"/>
    <property type="match status" value="1"/>
</dbReference>
<proteinExistence type="inferred from homology"/>
<keyword evidence="2 5" id="KW-0689">Ribosomal protein</keyword>
<dbReference type="PROSITE" id="PS00056">
    <property type="entry name" value="RIBOSOMAL_S17"/>
    <property type="match status" value="1"/>
</dbReference>
<reference evidence="6 7" key="1">
    <citation type="journal article" date="2015" name="Nat. Commun.">
        <title>Genomic and transcriptomic evidence for scavenging of diverse organic compounds by widespread deep-sea archaea.</title>
        <authorList>
            <person name="Li M."/>
            <person name="Baker B.J."/>
            <person name="Anantharaman K."/>
            <person name="Jain S."/>
            <person name="Breier J.A."/>
            <person name="Dick G.J."/>
        </authorList>
    </citation>
    <scope>NUCLEOTIDE SEQUENCE [LARGE SCALE GENOMIC DNA]</scope>
    <source>
        <strain evidence="6">Cayman_51_deep</strain>
    </source>
</reference>
<evidence type="ECO:0000256" key="2">
    <source>
        <dbReference type="ARBA" id="ARBA00022980"/>
    </source>
</evidence>
<evidence type="ECO:0000313" key="6">
    <source>
        <dbReference type="EMBL" id="PXF21108.1"/>
    </source>
</evidence>
<dbReference type="AlphaFoldDB" id="A0A2V3HPM8"/>
<organism evidence="6 7">
    <name type="scientific">Candidatus Thalassarchaeum betae</name>
    <dbReference type="NCBI Taxonomy" id="2599289"/>
    <lineage>
        <taxon>Archaea</taxon>
        <taxon>Methanobacteriati</taxon>
        <taxon>Thermoplasmatota</taxon>
        <taxon>Candidatus Poseidoniia</taxon>
        <taxon>Candidatus Poseidoniales</taxon>
        <taxon>Candidatus Thalassarchaeaceae</taxon>
        <taxon>Candidatus Thalassarchaeum</taxon>
    </lineage>
</organism>
<dbReference type="Pfam" id="PF00366">
    <property type="entry name" value="Ribosomal_S17"/>
    <property type="match status" value="1"/>
</dbReference>
<dbReference type="PRINTS" id="PR00973">
    <property type="entry name" value="RIBOSOMALS17"/>
</dbReference>
<keyword evidence="3 5" id="KW-0687">Ribonucleoprotein</keyword>
<evidence type="ECO:0000256" key="1">
    <source>
        <dbReference type="ARBA" id="ARBA00010254"/>
    </source>
</evidence>
<accession>A0A2V3HPM8</accession>
<dbReference type="PANTHER" id="PTHR10744:SF9">
    <property type="entry name" value="40S RIBOSOMAL PROTEIN S11-RELATED"/>
    <property type="match status" value="1"/>
</dbReference>
<protein>
    <recommendedName>
        <fullName evidence="4">30S ribosomal protein S17</fullName>
    </recommendedName>
</protein>
<evidence type="ECO:0000313" key="7">
    <source>
        <dbReference type="Proteomes" id="UP000248161"/>
    </source>
</evidence>
<comment type="caution">
    <text evidence="6">The sequence shown here is derived from an EMBL/GenBank/DDBJ whole genome shotgun (WGS) entry which is preliminary data.</text>
</comment>